<protein>
    <recommendedName>
        <fullName evidence="2">NIPSNAP domain-containing protein</fullName>
    </recommendedName>
</protein>
<dbReference type="InterPro" id="IPR051557">
    <property type="entry name" value="NipSnap_domain"/>
</dbReference>
<accession>A0A242N957</accession>
<comment type="similarity">
    <text evidence="1">Belongs to the NipSnap family.</text>
</comment>
<evidence type="ECO:0000313" key="4">
    <source>
        <dbReference type="Proteomes" id="UP000194546"/>
    </source>
</evidence>
<sequence length="118" mass="13806">MIIEERIYRIRNGRMGRYLQLVRDEGLAIQQPILGNLIGYFTTDIGPLSQVIHMWAYSDLNDRARRRQRLASDPRWQEFLPRLSENIEQAENRILVPTDFSPLRHLPVSAGSSEEKML</sequence>
<dbReference type="InterPro" id="IPR012577">
    <property type="entry name" value="NIPSNAP"/>
</dbReference>
<dbReference type="PANTHER" id="PTHR21017">
    <property type="entry name" value="NIPSNAP-RELATED"/>
    <property type="match status" value="1"/>
</dbReference>
<reference evidence="3 4" key="1">
    <citation type="submission" date="2017-03" db="EMBL/GenBank/DDBJ databases">
        <title>Genome analysis of strain PAMC 26510.</title>
        <authorList>
            <person name="Oh H.-M."/>
            <person name="Yang J.-A."/>
        </authorList>
    </citation>
    <scope>NUCLEOTIDE SEQUENCE [LARGE SCALE GENOMIC DNA]</scope>
    <source>
        <strain evidence="3 4">PAMC 26510</strain>
    </source>
</reference>
<dbReference type="Proteomes" id="UP000194546">
    <property type="component" value="Unassembled WGS sequence"/>
</dbReference>
<dbReference type="AlphaFoldDB" id="A0A242N957"/>
<dbReference type="SUPFAM" id="SSF54909">
    <property type="entry name" value="Dimeric alpha+beta barrel"/>
    <property type="match status" value="1"/>
</dbReference>
<organism evidence="3 4">
    <name type="scientific">Caballeronia sordidicola</name>
    <name type="common">Burkholderia sordidicola</name>
    <dbReference type="NCBI Taxonomy" id="196367"/>
    <lineage>
        <taxon>Bacteria</taxon>
        <taxon>Pseudomonadati</taxon>
        <taxon>Pseudomonadota</taxon>
        <taxon>Betaproteobacteria</taxon>
        <taxon>Burkholderiales</taxon>
        <taxon>Burkholderiaceae</taxon>
        <taxon>Caballeronia</taxon>
    </lineage>
</organism>
<comment type="caution">
    <text evidence="3">The sequence shown here is derived from an EMBL/GenBank/DDBJ whole genome shotgun (WGS) entry which is preliminary data.</text>
</comment>
<gene>
    <name evidence="3" type="ORF">PAMC26510_03465</name>
</gene>
<dbReference type="RefSeq" id="WP_062000243.1">
    <property type="nucleotide sequence ID" value="NZ_NBTY01000014.1"/>
</dbReference>
<dbReference type="Pfam" id="PF07978">
    <property type="entry name" value="NIPSNAP"/>
    <property type="match status" value="1"/>
</dbReference>
<dbReference type="PANTHER" id="PTHR21017:SF17">
    <property type="entry name" value="PROTEIN NIPSNAP"/>
    <property type="match status" value="1"/>
</dbReference>
<name>A0A242N957_CABSO</name>
<dbReference type="Gene3D" id="3.30.70.100">
    <property type="match status" value="1"/>
</dbReference>
<proteinExistence type="inferred from homology"/>
<dbReference type="InterPro" id="IPR011008">
    <property type="entry name" value="Dimeric_a/b-barrel"/>
</dbReference>
<dbReference type="EMBL" id="NBTY01000014">
    <property type="protein sequence ID" value="OTP80171.1"/>
    <property type="molecule type" value="Genomic_DNA"/>
</dbReference>
<feature type="domain" description="NIPSNAP" evidence="2">
    <location>
        <begin position="4"/>
        <end position="102"/>
    </location>
</feature>
<evidence type="ECO:0000256" key="1">
    <source>
        <dbReference type="ARBA" id="ARBA00005291"/>
    </source>
</evidence>
<evidence type="ECO:0000259" key="2">
    <source>
        <dbReference type="Pfam" id="PF07978"/>
    </source>
</evidence>
<evidence type="ECO:0000313" key="3">
    <source>
        <dbReference type="EMBL" id="OTP80171.1"/>
    </source>
</evidence>